<dbReference type="InterPro" id="IPR043144">
    <property type="entry name" value="Mal/L-sulf/L-lact_DH-like_ah"/>
</dbReference>
<dbReference type="WBParaSite" id="SMUV_0000276701-mRNA-1">
    <property type="protein sequence ID" value="SMUV_0000276701-mRNA-1"/>
    <property type="gene ID" value="SMUV_0000276701"/>
</dbReference>
<evidence type="ECO:0000256" key="1">
    <source>
        <dbReference type="ARBA" id="ARBA00006056"/>
    </source>
</evidence>
<proteinExistence type="inferred from homology"/>
<evidence type="ECO:0000313" key="4">
    <source>
        <dbReference type="WBParaSite" id="SMUV_0000276701-mRNA-1"/>
    </source>
</evidence>
<dbReference type="PANTHER" id="PTHR11091:SF0">
    <property type="entry name" value="MALATE DEHYDROGENASE"/>
    <property type="match status" value="1"/>
</dbReference>
<accession>A0A0N5AEU5</accession>
<keyword evidence="2" id="KW-0560">Oxidoreductase</keyword>
<dbReference type="InterPro" id="IPR003767">
    <property type="entry name" value="Malate/L-lactate_DH-like"/>
</dbReference>
<dbReference type="InterPro" id="IPR036111">
    <property type="entry name" value="Mal/L-sulfo/L-lacto_DH-like_sf"/>
</dbReference>
<name>A0A0N5AEU5_9BILA</name>
<evidence type="ECO:0000313" key="3">
    <source>
        <dbReference type="Proteomes" id="UP000046393"/>
    </source>
</evidence>
<comment type="similarity">
    <text evidence="1">Belongs to the LDH2/MDH2 oxidoreductase family.</text>
</comment>
<dbReference type="PANTHER" id="PTHR11091">
    <property type="entry name" value="OXIDOREDUCTASE-RELATED"/>
    <property type="match status" value="1"/>
</dbReference>
<dbReference type="SUPFAM" id="SSF89733">
    <property type="entry name" value="L-sulfolactate dehydrogenase-like"/>
    <property type="match status" value="1"/>
</dbReference>
<evidence type="ECO:0000256" key="2">
    <source>
        <dbReference type="ARBA" id="ARBA00023002"/>
    </source>
</evidence>
<dbReference type="Pfam" id="PF02615">
    <property type="entry name" value="Ldh_2"/>
    <property type="match status" value="1"/>
</dbReference>
<sequence>MISSNIGYLPIRIGLIGHCATRVGLQRSFAVISNRRVHGQATPKSGEKVVEVNEVKRFAVDVMTAVGTCREHAQQLADVIAEADIRGHYSHGLNRLEMYMNDIKKRVCKGNGEPTIVSERLATGLVNGNDLLGPVVGNFCTDLAVKKAKQCGIGWVVANHSNHFGIAGFYSMRAAAQGCIGLAFTNTSPIMYPTRSGVPALGTNPLTLAVNGLGDDSFVLDMATTTVAIGKVEIANRKGDSIPDTWGVSSDGNMTTDTSKIVHGGGLLPLGGDEKSGGYKGYGLGALVEIFCGVLGGSHWGPNIRKWLNATTIADLGQCFGAIDPDAFAPGFRERMQKFMDTMRNLKTAGGEKVLVAGDPERQHVKLVESCGGIPYHLNQIAFAVSILVVVTVENKLSADLGIKTLKVKRTVE</sequence>
<dbReference type="AlphaFoldDB" id="A0A0N5AEU5"/>
<reference evidence="4" key="1">
    <citation type="submission" date="2017-02" db="UniProtKB">
        <authorList>
            <consortium name="WormBaseParasite"/>
        </authorList>
    </citation>
    <scope>IDENTIFICATION</scope>
</reference>
<protein>
    <submittedName>
        <fullName evidence="4">Malate dehydrogenase</fullName>
    </submittedName>
</protein>
<dbReference type="STRING" id="451379.A0A0N5AEU5"/>
<dbReference type="GO" id="GO:0016491">
    <property type="term" value="F:oxidoreductase activity"/>
    <property type="evidence" value="ECO:0007669"/>
    <property type="project" value="UniProtKB-KW"/>
</dbReference>
<dbReference type="Proteomes" id="UP000046393">
    <property type="component" value="Unplaced"/>
</dbReference>
<dbReference type="InterPro" id="IPR043143">
    <property type="entry name" value="Mal/L-sulf/L-lact_DH-like_NADP"/>
</dbReference>
<keyword evidence="3" id="KW-1185">Reference proteome</keyword>
<organism evidence="3 4">
    <name type="scientific">Syphacia muris</name>
    <dbReference type="NCBI Taxonomy" id="451379"/>
    <lineage>
        <taxon>Eukaryota</taxon>
        <taxon>Metazoa</taxon>
        <taxon>Ecdysozoa</taxon>
        <taxon>Nematoda</taxon>
        <taxon>Chromadorea</taxon>
        <taxon>Rhabditida</taxon>
        <taxon>Spirurina</taxon>
        <taxon>Oxyuridomorpha</taxon>
        <taxon>Oxyuroidea</taxon>
        <taxon>Oxyuridae</taxon>
        <taxon>Syphacia</taxon>
    </lineage>
</organism>
<dbReference type="Gene3D" id="1.10.1530.10">
    <property type="match status" value="1"/>
</dbReference>
<dbReference type="Gene3D" id="3.30.1370.60">
    <property type="entry name" value="Hypothetical oxidoreductase yiak, domain 2"/>
    <property type="match status" value="1"/>
</dbReference>